<reference evidence="5" key="1">
    <citation type="journal article" date="2018" name="Nat. Microbiol.">
        <title>Leveraging single-cell genomics to expand the fungal tree of life.</title>
        <authorList>
            <person name="Ahrendt S.R."/>
            <person name="Quandt C.A."/>
            <person name="Ciobanu D."/>
            <person name="Clum A."/>
            <person name="Salamov A."/>
            <person name="Andreopoulos B."/>
            <person name="Cheng J.F."/>
            <person name="Woyke T."/>
            <person name="Pelin A."/>
            <person name="Henrissat B."/>
            <person name="Reynolds N.K."/>
            <person name="Benny G.L."/>
            <person name="Smith M.E."/>
            <person name="James T.Y."/>
            <person name="Grigoriev I.V."/>
        </authorList>
    </citation>
    <scope>NUCLEOTIDE SEQUENCE [LARGE SCALE GENOMIC DNA]</scope>
    <source>
        <strain evidence="5">ATCC 52028</strain>
    </source>
</reference>
<accession>A0A4P9WQS1</accession>
<feature type="compositionally biased region" description="Polar residues" evidence="2">
    <location>
        <begin position="127"/>
        <end position="148"/>
    </location>
</feature>
<dbReference type="InterPro" id="IPR050734">
    <property type="entry name" value="PIH1/Kintoun_subfamily"/>
</dbReference>
<dbReference type="Pfam" id="PF08190">
    <property type="entry name" value="PIH1"/>
    <property type="match status" value="1"/>
</dbReference>
<organism evidence="4 5">
    <name type="scientific">Caulochytrium protostelioides</name>
    <dbReference type="NCBI Taxonomy" id="1555241"/>
    <lineage>
        <taxon>Eukaryota</taxon>
        <taxon>Fungi</taxon>
        <taxon>Fungi incertae sedis</taxon>
        <taxon>Chytridiomycota</taxon>
        <taxon>Chytridiomycota incertae sedis</taxon>
        <taxon>Chytridiomycetes</taxon>
        <taxon>Caulochytriales</taxon>
        <taxon>Caulochytriaceae</taxon>
        <taxon>Caulochytrium</taxon>
    </lineage>
</organism>
<sequence>MNVPRTDKDHHGHSCSVYDFVVNTKTYAEAERQPKLSTLLRDTVIESIESQFKVKLVTGDWKRLKMKVKGEFPQTVLRHTADSTGGTASSSPNHKTKAGHASPSRSSGPSGFQDLRDKFPELRDASKSASLSPSVTSKTPSASASRSMVTEMATAAAAPAAEPSRPAALHAGPRTPQVTLVHRTDIDISNFTQNADAPQLSGRASGIVVKIHLPGEMTGLCG</sequence>
<comment type="similarity">
    <text evidence="1">Belongs to the PIH1 family.</text>
</comment>
<dbReference type="Proteomes" id="UP000268535">
    <property type="component" value="Unassembled WGS sequence"/>
</dbReference>
<dbReference type="GO" id="GO:0005737">
    <property type="term" value="C:cytoplasm"/>
    <property type="evidence" value="ECO:0007669"/>
    <property type="project" value="TreeGrafter"/>
</dbReference>
<feature type="compositionally biased region" description="Basic and acidic residues" evidence="2">
    <location>
        <begin position="114"/>
        <end position="126"/>
    </location>
</feature>
<name>A0A4P9WQS1_9FUNG</name>
<evidence type="ECO:0000313" key="4">
    <source>
        <dbReference type="EMBL" id="RKO95529.1"/>
    </source>
</evidence>
<dbReference type="InterPro" id="IPR012981">
    <property type="entry name" value="PIH1_N"/>
</dbReference>
<evidence type="ECO:0000259" key="3">
    <source>
        <dbReference type="Pfam" id="PF08190"/>
    </source>
</evidence>
<dbReference type="AlphaFoldDB" id="A0A4P9WQS1"/>
<evidence type="ECO:0000313" key="5">
    <source>
        <dbReference type="Proteomes" id="UP000268535"/>
    </source>
</evidence>
<feature type="domain" description="PIH1 N-terminal" evidence="3">
    <location>
        <begin position="4"/>
        <end position="80"/>
    </location>
</feature>
<evidence type="ECO:0000256" key="1">
    <source>
        <dbReference type="ARBA" id="ARBA00008511"/>
    </source>
</evidence>
<feature type="compositionally biased region" description="Low complexity" evidence="2">
    <location>
        <begin position="153"/>
        <end position="168"/>
    </location>
</feature>
<proteinExistence type="inferred from homology"/>
<dbReference type="PANTHER" id="PTHR22997">
    <property type="entry name" value="PIH1 DOMAIN-CONTAINING PROTEIN 1"/>
    <property type="match status" value="1"/>
</dbReference>
<dbReference type="EMBL" id="ML011486">
    <property type="protein sequence ID" value="RKO95529.1"/>
    <property type="molecule type" value="Genomic_DNA"/>
</dbReference>
<dbReference type="PANTHER" id="PTHR22997:SF0">
    <property type="entry name" value="PIH1 DOMAIN-CONTAINING PROTEIN 1"/>
    <property type="match status" value="1"/>
</dbReference>
<protein>
    <recommendedName>
        <fullName evidence="3">PIH1 N-terminal domain-containing protein</fullName>
    </recommendedName>
</protein>
<feature type="region of interest" description="Disordered" evidence="2">
    <location>
        <begin position="77"/>
        <end position="172"/>
    </location>
</feature>
<feature type="compositionally biased region" description="Low complexity" evidence="2">
    <location>
        <begin position="82"/>
        <end position="91"/>
    </location>
</feature>
<gene>
    <name evidence="4" type="ORF">CAUPRSCDRAFT_12773</name>
</gene>
<evidence type="ECO:0000256" key="2">
    <source>
        <dbReference type="SAM" id="MobiDB-lite"/>
    </source>
</evidence>